<name>A0A918CWP6_9ACTN</name>
<accession>A0A918CWP6</accession>
<dbReference type="RefSeq" id="WP_189268659.1">
    <property type="nucleotide sequence ID" value="NZ_BMML01000033.1"/>
</dbReference>
<evidence type="ECO:0000313" key="2">
    <source>
        <dbReference type="Proteomes" id="UP000653411"/>
    </source>
</evidence>
<reference evidence="1" key="1">
    <citation type="journal article" date="2014" name="Int. J. Syst. Evol. Microbiol.">
        <title>Complete genome sequence of Corynebacterium casei LMG S-19264T (=DSM 44701T), isolated from a smear-ripened cheese.</title>
        <authorList>
            <consortium name="US DOE Joint Genome Institute (JGI-PGF)"/>
            <person name="Walter F."/>
            <person name="Albersmeier A."/>
            <person name="Kalinowski J."/>
            <person name="Ruckert C."/>
        </authorList>
    </citation>
    <scope>NUCLEOTIDE SEQUENCE</scope>
    <source>
        <strain evidence="1">CGMCC 4.7110</strain>
    </source>
</reference>
<organism evidence="1 2">
    <name type="scientific">Streptomyces fuscichromogenes</name>
    <dbReference type="NCBI Taxonomy" id="1324013"/>
    <lineage>
        <taxon>Bacteria</taxon>
        <taxon>Bacillati</taxon>
        <taxon>Actinomycetota</taxon>
        <taxon>Actinomycetes</taxon>
        <taxon>Kitasatosporales</taxon>
        <taxon>Streptomycetaceae</taxon>
        <taxon>Streptomyces</taxon>
    </lineage>
</organism>
<reference evidence="1" key="2">
    <citation type="submission" date="2020-09" db="EMBL/GenBank/DDBJ databases">
        <authorList>
            <person name="Sun Q."/>
            <person name="Zhou Y."/>
        </authorList>
    </citation>
    <scope>NUCLEOTIDE SEQUENCE</scope>
    <source>
        <strain evidence="1">CGMCC 4.7110</strain>
    </source>
</reference>
<sequence>MTRFLTPQELLQIAQTLPGDPACLDLGILDAVCARVQAHYMGRDVYASDWLKAAAMLETIALHEPLEAKNEFFAWLVAEAFLNTNGIVLHYEPEEALALVMRAKHKGARVQEIAAQLRSWSTS</sequence>
<dbReference type="EMBL" id="BMML01000033">
    <property type="protein sequence ID" value="GGN41051.1"/>
    <property type="molecule type" value="Genomic_DNA"/>
</dbReference>
<gene>
    <name evidence="1" type="ORF">GCM10011578_088940</name>
</gene>
<dbReference type="AlphaFoldDB" id="A0A918CWP6"/>
<proteinExistence type="predicted"/>
<evidence type="ECO:0000313" key="1">
    <source>
        <dbReference type="EMBL" id="GGN41051.1"/>
    </source>
</evidence>
<dbReference type="InterPro" id="IPR053737">
    <property type="entry name" value="Type_II_TA_Toxin"/>
</dbReference>
<dbReference type="Gene3D" id="1.20.120.1870">
    <property type="entry name" value="Fic/DOC protein, Fido domain"/>
    <property type="match status" value="1"/>
</dbReference>
<dbReference type="Proteomes" id="UP000653411">
    <property type="component" value="Unassembled WGS sequence"/>
</dbReference>
<protein>
    <recommendedName>
        <fullName evidence="3">Death on curing protein</fullName>
    </recommendedName>
</protein>
<evidence type="ECO:0008006" key="3">
    <source>
        <dbReference type="Google" id="ProtNLM"/>
    </source>
</evidence>
<comment type="caution">
    <text evidence="1">The sequence shown here is derived from an EMBL/GenBank/DDBJ whole genome shotgun (WGS) entry which is preliminary data.</text>
</comment>
<keyword evidence="2" id="KW-1185">Reference proteome</keyword>